<reference evidence="1" key="1">
    <citation type="submission" date="2020-05" db="EMBL/GenBank/DDBJ databases">
        <authorList>
            <person name="Chiriac C."/>
            <person name="Salcher M."/>
            <person name="Ghai R."/>
            <person name="Kavagutti S V."/>
        </authorList>
    </citation>
    <scope>NUCLEOTIDE SEQUENCE</scope>
</reference>
<protein>
    <submittedName>
        <fullName evidence="1">Uncharacterized protein</fullName>
    </submittedName>
</protein>
<dbReference type="EMBL" id="LR798288">
    <property type="protein sequence ID" value="CAB5220595.1"/>
    <property type="molecule type" value="Genomic_DNA"/>
</dbReference>
<evidence type="ECO:0000313" key="1">
    <source>
        <dbReference type="EMBL" id="CAB5220595.1"/>
    </source>
</evidence>
<proteinExistence type="predicted"/>
<gene>
    <name evidence="1" type="ORF">UFOVP247_11</name>
</gene>
<organism evidence="1">
    <name type="scientific">uncultured Caudovirales phage</name>
    <dbReference type="NCBI Taxonomy" id="2100421"/>
    <lineage>
        <taxon>Viruses</taxon>
        <taxon>Duplodnaviria</taxon>
        <taxon>Heunggongvirae</taxon>
        <taxon>Uroviricota</taxon>
        <taxon>Caudoviricetes</taxon>
        <taxon>Peduoviridae</taxon>
        <taxon>Maltschvirus</taxon>
        <taxon>Maltschvirus maltsch</taxon>
    </lineage>
</organism>
<sequence length="114" mass="13314">MGLDMYLYSGDDQVGYWRKANAIHRWFVANVQDGKDDCGSYPVTREQIGNLLELVERVLEYPSMASTLLPTRAGFFFGSTEYGEWYMSDLEDTRETLRDVLNLHQTEFTYYASW</sequence>
<accession>A0A6J7WUT5</accession>
<name>A0A6J7WUT5_9CAUD</name>